<dbReference type="EMBL" id="QTSX02003552">
    <property type="protein sequence ID" value="KAJ9071097.1"/>
    <property type="molecule type" value="Genomic_DNA"/>
</dbReference>
<sequence length="724" mass="79318">MAFNLGPFEVDELSWFLAGLSLVIYLYYRWNVFTPDIHGSFLNCQSNTSPTRLPEESPIYRHRSVPFSIELSYRISREISTVSQLISKALEENVDRELIGYCQGSSSSIPIWLRGKDVLEAVLRFGNGLYATFFVKEDDYNMSSGNCFNRKSDSDAIEKTMSAVAVVEETHADLVTAMLAGALFNFTIDLLSPRFLNSAEALSSAFKKIESKLGAESPLVILTPHSKLSRVLDGLTTSGLKSRATVILLDPPPVGFINPNVNSDVKVVLFKDVGSGIGGQQTLPTHPAAAGDVLYRIWSEEGCIEFSDSQVIAAVAGISTTFPIQLRITNEDVYFSPRSIVATSEWATVLFMLHKGCQVGLPTEGHCANLRTLFKPTVTFFSAPEFLNIVQEWGLGIGEEEIGGELVGTATPSPPPIGVIKRYTLQSQLKILKLHRHLQVGGWWDKQIFQKERLQLGGRLRLAYTSSPYLPLAHRNALRVVLGIQMVSAVPMSPFSKSSCANYGWLTIGTFFDYNSDPKLPLAGAPAPSVEAKIVMDRPLDALTEDPVGEMLVRGTSLTSQDAWLSTGLLCRVNSTCSIALLGNVKEPLAISPARAGLRWIETWVAAHDPYVHCLRLRFIEPSALRIGGHVVLRIDSVLKFARNRNIPQDLDQLIKSARLKAQVLQGIQADLLAANSPESAPAEGISPGIPGPIPPLELDASEFTLSMETGGPSAPNWDPEWWE</sequence>
<reference evidence="1" key="1">
    <citation type="submission" date="2022-04" db="EMBL/GenBank/DDBJ databases">
        <title>Genome of the entomopathogenic fungus Entomophthora muscae.</title>
        <authorList>
            <person name="Elya C."/>
            <person name="Lovett B.R."/>
            <person name="Lee E."/>
            <person name="Macias A.M."/>
            <person name="Hajek A.E."/>
            <person name="De Bivort B.L."/>
            <person name="Kasson M.T."/>
            <person name="De Fine Licht H.H."/>
            <person name="Stajich J.E."/>
        </authorList>
    </citation>
    <scope>NUCLEOTIDE SEQUENCE</scope>
    <source>
        <strain evidence="1">Berkeley</strain>
    </source>
</reference>
<evidence type="ECO:0000313" key="2">
    <source>
        <dbReference type="Proteomes" id="UP001165960"/>
    </source>
</evidence>
<organism evidence="1 2">
    <name type="scientific">Entomophthora muscae</name>
    <dbReference type="NCBI Taxonomy" id="34485"/>
    <lineage>
        <taxon>Eukaryota</taxon>
        <taxon>Fungi</taxon>
        <taxon>Fungi incertae sedis</taxon>
        <taxon>Zoopagomycota</taxon>
        <taxon>Entomophthoromycotina</taxon>
        <taxon>Entomophthoromycetes</taxon>
        <taxon>Entomophthorales</taxon>
        <taxon>Entomophthoraceae</taxon>
        <taxon>Entomophthora</taxon>
    </lineage>
</organism>
<dbReference type="Proteomes" id="UP001165960">
    <property type="component" value="Unassembled WGS sequence"/>
</dbReference>
<protein>
    <submittedName>
        <fullName evidence="1">Uncharacterized protein</fullName>
    </submittedName>
</protein>
<name>A0ACC2T985_9FUNG</name>
<accession>A0ACC2T985</accession>
<comment type="caution">
    <text evidence="1">The sequence shown here is derived from an EMBL/GenBank/DDBJ whole genome shotgun (WGS) entry which is preliminary data.</text>
</comment>
<proteinExistence type="predicted"/>
<keyword evidence="2" id="KW-1185">Reference proteome</keyword>
<evidence type="ECO:0000313" key="1">
    <source>
        <dbReference type="EMBL" id="KAJ9071097.1"/>
    </source>
</evidence>
<gene>
    <name evidence="1" type="ORF">DSO57_1000772</name>
</gene>